<dbReference type="PANTHER" id="PTHR34477:SF1">
    <property type="entry name" value="UPF0213 PROTEIN YHBQ"/>
    <property type="match status" value="1"/>
</dbReference>
<dbReference type="SUPFAM" id="SSF82771">
    <property type="entry name" value="GIY-YIG endonuclease"/>
    <property type="match status" value="1"/>
</dbReference>
<comment type="similarity">
    <text evidence="1">Belongs to the UPF0213 family.</text>
</comment>
<dbReference type="PROSITE" id="PS50164">
    <property type="entry name" value="GIY_YIG"/>
    <property type="match status" value="1"/>
</dbReference>
<gene>
    <name evidence="3" type="ORF">SAMN05421676_102241</name>
</gene>
<dbReference type="RefSeq" id="WP_093132044.1">
    <property type="nucleotide sequence ID" value="NZ_FOHJ01000002.1"/>
</dbReference>
<dbReference type="AlphaFoldDB" id="A0A1I0AS88"/>
<dbReference type="STRING" id="237682.SAMN05421676_102241"/>
<feature type="domain" description="GIY-YIG" evidence="2">
    <location>
        <begin position="1"/>
        <end position="75"/>
    </location>
</feature>
<evidence type="ECO:0000256" key="1">
    <source>
        <dbReference type="ARBA" id="ARBA00007435"/>
    </source>
</evidence>
<evidence type="ECO:0000313" key="4">
    <source>
        <dbReference type="Proteomes" id="UP000199095"/>
    </source>
</evidence>
<evidence type="ECO:0000313" key="3">
    <source>
        <dbReference type="EMBL" id="SES97041.1"/>
    </source>
</evidence>
<dbReference type="EMBL" id="FOHJ01000002">
    <property type="protein sequence ID" value="SES97041.1"/>
    <property type="molecule type" value="Genomic_DNA"/>
</dbReference>
<dbReference type="InterPro" id="IPR050190">
    <property type="entry name" value="UPF0213_domain"/>
</dbReference>
<proteinExistence type="inferred from homology"/>
<dbReference type="InterPro" id="IPR000305">
    <property type="entry name" value="GIY-YIG_endonuc"/>
</dbReference>
<dbReference type="CDD" id="cd10456">
    <property type="entry name" value="GIY-YIG_UPF0213"/>
    <property type="match status" value="1"/>
</dbReference>
<keyword evidence="4" id="KW-1185">Reference proteome</keyword>
<sequence length="89" mass="10697">MHYTYILRCGDNSLYTGYTNRLNYRMKMHNEGKGAKYTKGRGPFQLVYVETHHQKSVAMKREYQIKQMRKEEKEELIKTQCVLDTFIKV</sequence>
<evidence type="ECO:0000259" key="2">
    <source>
        <dbReference type="PROSITE" id="PS50164"/>
    </source>
</evidence>
<protein>
    <submittedName>
        <fullName evidence="3">Putative endonuclease</fullName>
    </submittedName>
</protein>
<dbReference type="Proteomes" id="UP000199095">
    <property type="component" value="Unassembled WGS sequence"/>
</dbReference>
<keyword evidence="3" id="KW-0378">Hydrolase</keyword>
<keyword evidence="3" id="KW-0540">Nuclease</keyword>
<dbReference type="Pfam" id="PF01541">
    <property type="entry name" value="GIY-YIG"/>
    <property type="match status" value="1"/>
</dbReference>
<dbReference type="PANTHER" id="PTHR34477">
    <property type="entry name" value="UPF0213 PROTEIN YHBQ"/>
    <property type="match status" value="1"/>
</dbReference>
<keyword evidence="3" id="KW-0255">Endonuclease</keyword>
<dbReference type="InterPro" id="IPR035901">
    <property type="entry name" value="GIY-YIG_endonuc_sf"/>
</dbReference>
<dbReference type="OrthoDB" id="9807770at2"/>
<organism evidence="3 4">
    <name type="scientific">Salinibacillus kushneri</name>
    <dbReference type="NCBI Taxonomy" id="237682"/>
    <lineage>
        <taxon>Bacteria</taxon>
        <taxon>Bacillati</taxon>
        <taxon>Bacillota</taxon>
        <taxon>Bacilli</taxon>
        <taxon>Bacillales</taxon>
        <taxon>Bacillaceae</taxon>
        <taxon>Salinibacillus</taxon>
    </lineage>
</organism>
<dbReference type="Gene3D" id="3.40.1440.10">
    <property type="entry name" value="GIY-YIG endonuclease"/>
    <property type="match status" value="1"/>
</dbReference>
<dbReference type="GO" id="GO:0004519">
    <property type="term" value="F:endonuclease activity"/>
    <property type="evidence" value="ECO:0007669"/>
    <property type="project" value="UniProtKB-KW"/>
</dbReference>
<name>A0A1I0AS88_9BACI</name>
<reference evidence="4" key="1">
    <citation type="submission" date="2016-10" db="EMBL/GenBank/DDBJ databases">
        <authorList>
            <person name="Varghese N."/>
            <person name="Submissions S."/>
        </authorList>
    </citation>
    <scope>NUCLEOTIDE SEQUENCE [LARGE SCALE GENOMIC DNA]</scope>
    <source>
        <strain evidence="4">CGMCC 1.3566</strain>
    </source>
</reference>
<accession>A0A1I0AS88</accession>